<keyword evidence="1" id="KW-0812">Transmembrane</keyword>
<dbReference type="Proteomes" id="UP000070163">
    <property type="component" value="Unassembled WGS sequence"/>
</dbReference>
<keyword evidence="1" id="KW-0472">Membrane</keyword>
<sequence>MSDNRLGFLDSQKGLILSGIALLLILPALLITSTYLMMIQEGGEATSIQSTSDKVFYTGLDIENTIHQMDLYDMNVNNSTLDSIERKYEINTALEVELHRTDNIVTIKVTDPKKTAEYSSQINLS</sequence>
<comment type="caution">
    <text evidence="2">The sequence shown here is derived from an EMBL/GenBank/DDBJ whole genome shotgun (WGS) entry which is preliminary data.</text>
</comment>
<feature type="transmembrane region" description="Helical" evidence="1">
    <location>
        <begin position="15"/>
        <end position="38"/>
    </location>
</feature>
<evidence type="ECO:0000313" key="3">
    <source>
        <dbReference type="Proteomes" id="UP000070163"/>
    </source>
</evidence>
<keyword evidence="3" id="KW-1185">Reference proteome</keyword>
<evidence type="ECO:0000313" key="2">
    <source>
        <dbReference type="EMBL" id="KXA91247.1"/>
    </source>
</evidence>
<evidence type="ECO:0000256" key="1">
    <source>
        <dbReference type="SAM" id="Phobius"/>
    </source>
</evidence>
<name>A0A133UAM0_9EURY</name>
<reference evidence="2 3" key="1">
    <citation type="journal article" date="2016" name="Sci. Rep.">
        <title>Metabolic traits of an uncultured archaeal lineage -MSBL1- from brine pools of the Red Sea.</title>
        <authorList>
            <person name="Mwirichia R."/>
            <person name="Alam I."/>
            <person name="Rashid M."/>
            <person name="Vinu M."/>
            <person name="Ba-Alawi W."/>
            <person name="Anthony Kamau A."/>
            <person name="Kamanda Ngugi D."/>
            <person name="Goker M."/>
            <person name="Klenk H.P."/>
            <person name="Bajic V."/>
            <person name="Stingl U."/>
        </authorList>
    </citation>
    <scope>NUCLEOTIDE SEQUENCE [LARGE SCALE GENOMIC DNA]</scope>
    <source>
        <strain evidence="2">SCGC-AAA259A05</strain>
    </source>
</reference>
<dbReference type="AlphaFoldDB" id="A0A133UAM0"/>
<gene>
    <name evidence="2" type="ORF">AKJ57_01905</name>
</gene>
<dbReference type="EMBL" id="LHXJ01000015">
    <property type="protein sequence ID" value="KXA91247.1"/>
    <property type="molecule type" value="Genomic_DNA"/>
</dbReference>
<accession>A0A133UAM0</accession>
<organism evidence="2 3">
    <name type="scientific">candidate division MSBL1 archaeon SCGC-AAA259A05</name>
    <dbReference type="NCBI Taxonomy" id="1698259"/>
    <lineage>
        <taxon>Archaea</taxon>
        <taxon>Methanobacteriati</taxon>
        <taxon>Methanobacteriota</taxon>
        <taxon>candidate division MSBL1</taxon>
    </lineage>
</organism>
<proteinExistence type="predicted"/>
<keyword evidence="1" id="KW-1133">Transmembrane helix</keyword>
<protein>
    <submittedName>
        <fullName evidence="2">Uncharacterized protein</fullName>
    </submittedName>
</protein>